<dbReference type="PATRIC" id="fig|999432.5.peg.1502"/>
<dbReference type="RefSeq" id="WP_002684559.1">
    <property type="nucleotide sequence ID" value="NZ_CM001795.1"/>
</dbReference>
<dbReference type="EMBL" id="AGDV01000012">
    <property type="protein sequence ID" value="EMB33087.1"/>
    <property type="molecule type" value="Genomic_DNA"/>
</dbReference>
<protein>
    <recommendedName>
        <fullName evidence="2">Lipoprotein</fullName>
    </recommendedName>
</protein>
<sequence>MKFRRYIFILIPMIFIGFTACNNRPIFAAIEQEVELKEFSVGGNVLSLVATDTMVYASNLAGVYSKSKNYDGPWSKILPAERTQKLAKNAANVFASFVTGPVKFYDESTKTWSAVSGSDDIHVIAGDTTVFGYDSNQKKVFKIGIAGINNPIATGEVNFLYAAGNYVVVQSKNSAKLYKADASPAVEISNLPSGVKGMCSTGNPNEVFVLAGSTVYYINGGTWNNKISISKSPVSISYFKERKTILLGCDKGYTEIQLDNVHTTDLSKAKQLNPGNSGSTTPPGSYSQYQTTLGSYYTYPVLGVERGNAGSGKYAVFMGIYSGTITRNTGLWGFYSDKKREWNRE</sequence>
<comment type="caution">
    <text evidence="1">The sequence shown here is derived from an EMBL/GenBank/DDBJ whole genome shotgun (WGS) entry which is preliminary data.</text>
</comment>
<dbReference type="HOGENOM" id="CLU_818713_0_0_12"/>
<dbReference type="PROSITE" id="PS51257">
    <property type="entry name" value="PROKAR_LIPOPROTEIN"/>
    <property type="match status" value="1"/>
</dbReference>
<evidence type="ECO:0000313" key="1">
    <source>
        <dbReference type="EMBL" id="EMB33087.1"/>
    </source>
</evidence>
<evidence type="ECO:0008006" key="2">
    <source>
        <dbReference type="Google" id="ProtNLM"/>
    </source>
</evidence>
<proteinExistence type="predicted"/>
<gene>
    <name evidence="1" type="ORF">HMPREF9726_01448</name>
</gene>
<dbReference type="AlphaFoldDB" id="A0A0E2E3J0"/>
<accession>A0A0E2E3J0</accession>
<dbReference type="Proteomes" id="UP000011705">
    <property type="component" value="Chromosome"/>
</dbReference>
<name>A0A0E2E3J0_TREDN</name>
<organism evidence="1">
    <name type="scientific">Treponema denticola H-22</name>
    <dbReference type="NCBI Taxonomy" id="999432"/>
    <lineage>
        <taxon>Bacteria</taxon>
        <taxon>Pseudomonadati</taxon>
        <taxon>Spirochaetota</taxon>
        <taxon>Spirochaetia</taxon>
        <taxon>Spirochaetales</taxon>
        <taxon>Treponemataceae</taxon>
        <taxon>Treponema</taxon>
    </lineage>
</organism>
<reference evidence="1" key="1">
    <citation type="submission" date="2012-01" db="EMBL/GenBank/DDBJ databases">
        <title>The Genome Sequence of Treponema denticola H-22.</title>
        <authorList>
            <consortium name="The Broad Institute Genome Sequencing Platform"/>
            <person name="Earl A."/>
            <person name="Ward D."/>
            <person name="Feldgarden M."/>
            <person name="Gevers D."/>
            <person name="Blanton J.M."/>
            <person name="Fenno C.J."/>
            <person name="Baranova O.V."/>
            <person name="Mathney J."/>
            <person name="Dewhirst F.E."/>
            <person name="Izard J."/>
            <person name="Young S.K."/>
            <person name="Zeng Q."/>
            <person name="Gargeya S."/>
            <person name="Fitzgerald M."/>
            <person name="Haas B."/>
            <person name="Abouelleil A."/>
            <person name="Alvarado L."/>
            <person name="Arachchi H.M."/>
            <person name="Berlin A."/>
            <person name="Chapman S.B."/>
            <person name="Gearin G."/>
            <person name="Goldberg J."/>
            <person name="Griggs A."/>
            <person name="Gujja S."/>
            <person name="Hansen M."/>
            <person name="Heiman D."/>
            <person name="Howarth C."/>
            <person name="Larimer J."/>
            <person name="Lui A."/>
            <person name="MacDonald P.J.P."/>
            <person name="McCowen C."/>
            <person name="Montmayeur A."/>
            <person name="Murphy C."/>
            <person name="Neiman D."/>
            <person name="Pearson M."/>
            <person name="Priest M."/>
            <person name="Roberts A."/>
            <person name="Saif S."/>
            <person name="Shea T."/>
            <person name="Sisk P."/>
            <person name="Stolte C."/>
            <person name="Sykes S."/>
            <person name="Wortman J."/>
            <person name="Nusbaum C."/>
            <person name="Birren B."/>
        </authorList>
    </citation>
    <scope>NUCLEOTIDE SEQUENCE [LARGE SCALE GENOMIC DNA]</scope>
    <source>
        <strain evidence="1">H-22</strain>
    </source>
</reference>